<evidence type="ECO:0000313" key="2">
    <source>
        <dbReference type="Proteomes" id="UP000295136"/>
    </source>
</evidence>
<name>A0A4R5FY84_9ACTN</name>
<evidence type="ECO:0000313" key="1">
    <source>
        <dbReference type="EMBL" id="TDE59953.1"/>
    </source>
</evidence>
<reference evidence="1 2" key="1">
    <citation type="submission" date="2019-03" db="EMBL/GenBank/DDBJ databases">
        <title>Draft genome sequences of novel Actinobacteria.</title>
        <authorList>
            <person name="Sahin N."/>
            <person name="Ay H."/>
            <person name="Saygin H."/>
        </authorList>
    </citation>
    <scope>NUCLEOTIDE SEQUENCE [LARGE SCALE GENOMIC DNA]</scope>
    <source>
        <strain evidence="1 2">6K102</strain>
    </source>
</reference>
<keyword evidence="1" id="KW-0238">DNA-binding</keyword>
<dbReference type="Pfam" id="PF02575">
    <property type="entry name" value="YbaB_DNA_bd"/>
    <property type="match status" value="1"/>
</dbReference>
<dbReference type="AlphaFoldDB" id="A0A4R5FY84"/>
<dbReference type="EMBL" id="SMLD01000002">
    <property type="protein sequence ID" value="TDE59953.1"/>
    <property type="molecule type" value="Genomic_DNA"/>
</dbReference>
<keyword evidence="2" id="KW-1185">Reference proteome</keyword>
<proteinExistence type="predicted"/>
<dbReference type="Proteomes" id="UP000295136">
    <property type="component" value="Unassembled WGS sequence"/>
</dbReference>
<protein>
    <submittedName>
        <fullName evidence="1">YbaB/EbfC family DNA-binding protein</fullName>
    </submittedName>
</protein>
<dbReference type="InterPro" id="IPR036894">
    <property type="entry name" value="YbaB-like_sf"/>
</dbReference>
<organism evidence="1 2">
    <name type="scientific">Nonomuraea mesophila</name>
    <dbReference type="NCBI Taxonomy" id="2530382"/>
    <lineage>
        <taxon>Bacteria</taxon>
        <taxon>Bacillati</taxon>
        <taxon>Actinomycetota</taxon>
        <taxon>Actinomycetes</taxon>
        <taxon>Streptosporangiales</taxon>
        <taxon>Streptosporangiaceae</taxon>
        <taxon>Nonomuraea</taxon>
    </lineage>
</organism>
<sequence length="147" mass="16761">MTDFGDFGNIDIDKLLHALEEQTGKSEQVQKSMSRLVGRGEDVDGLVVVEYAHEGMRKLTIRPKAMRLGADELSERITATLQEAIEDLQRQTNEFMAELYGDQVDPMRMLENPVAMLKEARRAEAGFDRTFDNVMGELSRIRRELDL</sequence>
<accession>A0A4R5FY84</accession>
<dbReference type="SUPFAM" id="SSF82607">
    <property type="entry name" value="YbaB-like"/>
    <property type="match status" value="1"/>
</dbReference>
<gene>
    <name evidence="1" type="ORF">E1295_01505</name>
</gene>
<dbReference type="Gene3D" id="3.30.1310.10">
    <property type="entry name" value="Nucleoid-associated protein YbaB-like domain"/>
    <property type="match status" value="1"/>
</dbReference>
<comment type="caution">
    <text evidence="1">The sequence shown here is derived from an EMBL/GenBank/DDBJ whole genome shotgun (WGS) entry which is preliminary data.</text>
</comment>
<dbReference type="GO" id="GO:0003677">
    <property type="term" value="F:DNA binding"/>
    <property type="evidence" value="ECO:0007669"/>
    <property type="project" value="UniProtKB-KW"/>
</dbReference>
<dbReference type="InterPro" id="IPR004401">
    <property type="entry name" value="YbaB/EbfC"/>
</dbReference>